<sequence>MEQSGRLRRNVMKKNESKKNHPIYSISMTNVLKVEYAQSSEMIGGLPPTKRMHAFRDSSRAHHAYQFELVNVDIQKRPEKTLGPINERYQPRLTLTSTATLFATVIKIDINQPIYKYNTSSPKQSFTVLLRLSTPASAPVSPY</sequence>
<reference evidence="1 2" key="1">
    <citation type="submission" date="2018-08" db="EMBL/GenBank/DDBJ databases">
        <authorList>
            <person name="Laetsch R D."/>
            <person name="Stevens L."/>
            <person name="Kumar S."/>
            <person name="Blaxter L. M."/>
        </authorList>
    </citation>
    <scope>NUCLEOTIDE SEQUENCE [LARGE SCALE GENOMIC DNA]</scope>
</reference>
<protein>
    <submittedName>
        <fullName evidence="1">Uncharacterized protein</fullName>
    </submittedName>
</protein>
<proteinExistence type="predicted"/>
<organism evidence="1 2">
    <name type="scientific">Acanthocheilonema viteae</name>
    <name type="common">Filarial nematode worm</name>
    <name type="synonym">Dipetalonema viteae</name>
    <dbReference type="NCBI Taxonomy" id="6277"/>
    <lineage>
        <taxon>Eukaryota</taxon>
        <taxon>Metazoa</taxon>
        <taxon>Ecdysozoa</taxon>
        <taxon>Nematoda</taxon>
        <taxon>Chromadorea</taxon>
        <taxon>Rhabditida</taxon>
        <taxon>Spirurina</taxon>
        <taxon>Spiruromorpha</taxon>
        <taxon>Filarioidea</taxon>
        <taxon>Onchocercidae</taxon>
        <taxon>Acanthocheilonema</taxon>
    </lineage>
</organism>
<name>A0A498S7V8_ACAVI</name>
<accession>A0A498S7V8</accession>
<dbReference type="AlphaFoldDB" id="A0A498S7V8"/>
<evidence type="ECO:0000313" key="1">
    <source>
        <dbReference type="EMBL" id="VBB27616.1"/>
    </source>
</evidence>
<dbReference type="EMBL" id="UPTC01000258">
    <property type="protein sequence ID" value="VBB27616.1"/>
    <property type="molecule type" value="Genomic_DNA"/>
</dbReference>
<keyword evidence="2" id="KW-1185">Reference proteome</keyword>
<evidence type="ECO:0000313" key="2">
    <source>
        <dbReference type="Proteomes" id="UP000276991"/>
    </source>
</evidence>
<dbReference type="Proteomes" id="UP000276991">
    <property type="component" value="Unassembled WGS sequence"/>
</dbReference>
<gene>
    <name evidence="1" type="ORF">NAV_LOCUS2446</name>
</gene>